<comment type="caution">
    <text evidence="13">The sequence shown here is derived from an EMBL/GenBank/DDBJ whole genome shotgun (WGS) entry which is preliminary data.</text>
</comment>
<dbReference type="InterPro" id="IPR002975">
    <property type="entry name" value="Fungi_Gprotein_alpha"/>
</dbReference>
<dbReference type="GO" id="GO:0000750">
    <property type="term" value="P:pheromone-dependent signal transduction involved in conjugation with cellular fusion"/>
    <property type="evidence" value="ECO:0007669"/>
    <property type="project" value="TreeGrafter"/>
</dbReference>
<gene>
    <name evidence="13" type="ORF">QG37_00201</name>
</gene>
<evidence type="ECO:0000313" key="14">
    <source>
        <dbReference type="Proteomes" id="UP000037122"/>
    </source>
</evidence>
<dbReference type="SUPFAM" id="SSF52540">
    <property type="entry name" value="P-loop containing nucleoside triphosphate hydrolases"/>
    <property type="match status" value="1"/>
</dbReference>
<dbReference type="PRINTS" id="PR01241">
    <property type="entry name" value="GPROTEINAFNG"/>
</dbReference>
<protein>
    <submittedName>
        <fullName evidence="13">Uncharacterized protein</fullName>
    </submittedName>
</protein>
<dbReference type="VEuPathDB" id="FungiDB:CJJ09_000131"/>
<evidence type="ECO:0000256" key="5">
    <source>
        <dbReference type="ARBA" id="ARBA00022801"/>
    </source>
</evidence>
<reference evidence="14" key="1">
    <citation type="journal article" date="2015" name="BMC Genomics">
        <title>Draft genome of a commonly misdiagnosed multidrug resistant pathogen Candida auris.</title>
        <authorList>
            <person name="Chatterjee S."/>
            <person name="Alampalli S.V."/>
            <person name="Nageshan R.K."/>
            <person name="Chettiar S.T."/>
            <person name="Joshi S."/>
            <person name="Tatu U.S."/>
        </authorList>
    </citation>
    <scope>NUCLEOTIDE SEQUENCE [LARGE SCALE GENOMIC DNA]</scope>
    <source>
        <strain evidence="14">6684</strain>
    </source>
</reference>
<feature type="binding site" evidence="11">
    <location>
        <begin position="50"/>
        <end position="55"/>
    </location>
    <ligand>
        <name>GTP</name>
        <dbReference type="ChEBI" id="CHEBI:37565"/>
    </ligand>
</feature>
<feature type="binding site" evidence="11">
    <location>
        <begin position="260"/>
        <end position="264"/>
    </location>
    <ligand>
        <name>GTP</name>
        <dbReference type="ChEBI" id="CHEBI:37565"/>
    </ligand>
</feature>
<sequence>MGCAVSTYNEDEDQTFLQQRLISDAIDRSLNVKNEKQRKLVKVFLLGAGESGKSTVLKQLKILHHHSFTDFERRQYTDVIWYDLVQSMKKLIYNARKLKIPLDSDKPGSALTPYKRVVVNADVRASEKDTNGTYLIEQFNIGYANESRVRDPDFPAGYVSDSSDMDSNASFEERKVYTRGELAEAILQLWTNDRGIRQCFGRANEFQLETSTAYYFENVSKFSNPQYKCTDQDVIMGRIKTTGITENDFNIKNMTLRVLDAGGQRSERKKWIHCFQDIDAALFVLAVSEYDQTLYEDERVNRMKESFMLFEAICNSRWFKNTPFILFLNKIDLLEDKLKRSPITNYFPNYKGNPHVVNEVLDYFEEMLLSLNRTLKPIYVHRTCATDTKAMGFVLSAATDMVIQQNLRESGLI</sequence>
<dbReference type="PROSITE" id="PS51882">
    <property type="entry name" value="G_ALPHA"/>
    <property type="match status" value="1"/>
</dbReference>
<dbReference type="GO" id="GO:0007186">
    <property type="term" value="P:G protein-coupled receptor signaling pathway"/>
    <property type="evidence" value="ECO:0007669"/>
    <property type="project" value="InterPro"/>
</dbReference>
<dbReference type="VEuPathDB" id="FungiDB:CJJ07_003148"/>
<keyword evidence="3 12" id="KW-0479">Metal-binding</keyword>
<dbReference type="Proteomes" id="UP000037122">
    <property type="component" value="Unassembled WGS sequence"/>
</dbReference>
<dbReference type="VEuPathDB" id="FungiDB:CJI96_0002507"/>
<dbReference type="EMBL" id="LGST01000002">
    <property type="protein sequence ID" value="KNE02821.1"/>
    <property type="molecule type" value="Genomic_DNA"/>
</dbReference>
<feature type="binding site" evidence="11">
    <location>
        <position position="385"/>
    </location>
    <ligand>
        <name>GTP</name>
        <dbReference type="ChEBI" id="CHEBI:37565"/>
    </ligand>
</feature>
<evidence type="ECO:0000313" key="13">
    <source>
        <dbReference type="EMBL" id="KNE02821.1"/>
    </source>
</evidence>
<feature type="binding site" evidence="12">
    <location>
        <position position="54"/>
    </location>
    <ligand>
        <name>Mg(2+)</name>
        <dbReference type="ChEBI" id="CHEBI:18420"/>
    </ligand>
</feature>
<evidence type="ECO:0000256" key="7">
    <source>
        <dbReference type="ARBA" id="ARBA00023134"/>
    </source>
</evidence>
<organism evidence="13 14">
    <name type="scientific">Candidozyma auris</name>
    <name type="common">Yeast</name>
    <name type="synonym">Candida auris</name>
    <dbReference type="NCBI Taxonomy" id="498019"/>
    <lineage>
        <taxon>Eukaryota</taxon>
        <taxon>Fungi</taxon>
        <taxon>Dikarya</taxon>
        <taxon>Ascomycota</taxon>
        <taxon>Saccharomycotina</taxon>
        <taxon>Pichiomycetes</taxon>
        <taxon>Metschnikowiaceae</taxon>
        <taxon>Candidozyma</taxon>
    </lineage>
</organism>
<evidence type="ECO:0000256" key="8">
    <source>
        <dbReference type="ARBA" id="ARBA00023139"/>
    </source>
</evidence>
<dbReference type="GO" id="GO:0031683">
    <property type="term" value="F:G-protein beta/gamma-subunit complex binding"/>
    <property type="evidence" value="ECO:0007669"/>
    <property type="project" value="InterPro"/>
</dbReference>
<evidence type="ECO:0000256" key="1">
    <source>
        <dbReference type="ARBA" id="ARBA00001946"/>
    </source>
</evidence>
<dbReference type="GO" id="GO:0005737">
    <property type="term" value="C:cytoplasm"/>
    <property type="evidence" value="ECO:0007669"/>
    <property type="project" value="TreeGrafter"/>
</dbReference>
<dbReference type="FunFam" id="1.10.400.10:FF:000015">
    <property type="entry name" value="G protein alpha subunit"/>
    <property type="match status" value="1"/>
</dbReference>
<feature type="binding site" evidence="12">
    <location>
        <position position="241"/>
    </location>
    <ligand>
        <name>Mg(2+)</name>
        <dbReference type="ChEBI" id="CHEBI:18420"/>
    </ligand>
</feature>
<evidence type="ECO:0000256" key="3">
    <source>
        <dbReference type="ARBA" id="ARBA00022723"/>
    </source>
</evidence>
<dbReference type="CDD" id="cd00066">
    <property type="entry name" value="G-alpha"/>
    <property type="match status" value="1"/>
</dbReference>
<dbReference type="VEuPathDB" id="FungiDB:CJI97_004051"/>
<keyword evidence="8" id="KW-0564">Palmitate</keyword>
<name>A0A0L0P9Q4_CANAR</name>
<dbReference type="PANTHER" id="PTHR10218:SF302">
    <property type="entry name" value="GUANINE NUCLEOTIDE-BINDING PROTEIN ALPHA-5 SUBUNIT"/>
    <property type="match status" value="1"/>
</dbReference>
<keyword evidence="10" id="KW-0449">Lipoprotein</keyword>
<keyword evidence="4 11" id="KW-0547">Nucleotide-binding</keyword>
<dbReference type="InterPro" id="IPR027417">
    <property type="entry name" value="P-loop_NTPase"/>
</dbReference>
<comment type="cofactor">
    <cofactor evidence="1">
        <name>Mg(2+)</name>
        <dbReference type="ChEBI" id="CHEBI:18420"/>
    </cofactor>
</comment>
<dbReference type="Gene3D" id="3.40.50.300">
    <property type="entry name" value="P-loop containing nucleotide triphosphate hydrolases"/>
    <property type="match status" value="2"/>
</dbReference>
<keyword evidence="7 11" id="KW-0342">GTP-binding</keyword>
<dbReference type="InterPro" id="IPR011025">
    <property type="entry name" value="GproteinA_insert"/>
</dbReference>
<dbReference type="GO" id="GO:0005834">
    <property type="term" value="C:heterotrimeric G-protein complex"/>
    <property type="evidence" value="ECO:0007669"/>
    <property type="project" value="InterPro"/>
</dbReference>
<dbReference type="FunFam" id="3.40.50.300:FF:000563">
    <property type="entry name" value="Guanine nucleotide-binding protein alpha subunit"/>
    <property type="match status" value="1"/>
</dbReference>
<evidence type="ECO:0000256" key="2">
    <source>
        <dbReference type="ARBA" id="ARBA00022707"/>
    </source>
</evidence>
<dbReference type="GO" id="GO:0005525">
    <property type="term" value="F:GTP binding"/>
    <property type="evidence" value="ECO:0007669"/>
    <property type="project" value="UniProtKB-KW"/>
</dbReference>
<dbReference type="GO" id="GO:0046872">
    <property type="term" value="F:metal ion binding"/>
    <property type="evidence" value="ECO:0007669"/>
    <property type="project" value="UniProtKB-KW"/>
</dbReference>
<dbReference type="GO" id="GO:0003924">
    <property type="term" value="F:GTPase activity"/>
    <property type="evidence" value="ECO:0007669"/>
    <property type="project" value="InterPro"/>
</dbReference>
<dbReference type="SUPFAM" id="SSF47895">
    <property type="entry name" value="Transducin (alpha subunit), insertion domain"/>
    <property type="match status" value="1"/>
</dbReference>
<dbReference type="VEuPathDB" id="FungiDB:QG37_00201"/>
<feature type="binding site" evidence="11">
    <location>
        <begin position="329"/>
        <end position="332"/>
    </location>
    <ligand>
        <name>GTP</name>
        <dbReference type="ChEBI" id="CHEBI:37565"/>
    </ligand>
</feature>
<dbReference type="Pfam" id="PF00503">
    <property type="entry name" value="G-alpha"/>
    <property type="match status" value="1"/>
</dbReference>
<evidence type="ECO:0000256" key="6">
    <source>
        <dbReference type="ARBA" id="ARBA00022842"/>
    </source>
</evidence>
<dbReference type="GO" id="GO:0001664">
    <property type="term" value="F:G protein-coupled receptor binding"/>
    <property type="evidence" value="ECO:0007669"/>
    <property type="project" value="InterPro"/>
</dbReference>
<evidence type="ECO:0000256" key="4">
    <source>
        <dbReference type="ARBA" id="ARBA00022741"/>
    </source>
</evidence>
<keyword evidence="2" id="KW-0519">Myristate</keyword>
<dbReference type="VEuPathDB" id="FungiDB:B9J08_003972"/>
<evidence type="ECO:0000256" key="12">
    <source>
        <dbReference type="PIRSR" id="PIRSR601019-2"/>
    </source>
</evidence>
<dbReference type="PRINTS" id="PR00318">
    <property type="entry name" value="GPROTEINA"/>
</dbReference>
<evidence type="ECO:0000256" key="10">
    <source>
        <dbReference type="ARBA" id="ARBA00023288"/>
    </source>
</evidence>
<evidence type="ECO:0000256" key="11">
    <source>
        <dbReference type="PIRSR" id="PIRSR601019-1"/>
    </source>
</evidence>
<keyword evidence="6 12" id="KW-0460">Magnesium</keyword>
<dbReference type="PANTHER" id="PTHR10218">
    <property type="entry name" value="GTP-BINDING PROTEIN ALPHA SUBUNIT"/>
    <property type="match status" value="1"/>
</dbReference>
<dbReference type="InterPro" id="IPR001019">
    <property type="entry name" value="Gprotein_alpha_su"/>
</dbReference>
<keyword evidence="5" id="KW-0378">Hydrolase</keyword>
<keyword evidence="9" id="KW-0807">Transducer</keyword>
<proteinExistence type="predicted"/>
<dbReference type="AlphaFoldDB" id="A0A0L0P9Q4"/>
<dbReference type="SMART" id="SM00275">
    <property type="entry name" value="G_alpha"/>
    <property type="match status" value="1"/>
</dbReference>
<evidence type="ECO:0000256" key="9">
    <source>
        <dbReference type="ARBA" id="ARBA00023224"/>
    </source>
</evidence>
<accession>A0A0L0P9Q4</accession>